<dbReference type="Pfam" id="PF04773">
    <property type="entry name" value="FecR"/>
    <property type="match status" value="1"/>
</dbReference>
<evidence type="ECO:0000256" key="1">
    <source>
        <dbReference type="SAM" id="Phobius"/>
    </source>
</evidence>
<keyword evidence="1" id="KW-0472">Membrane</keyword>
<dbReference type="RefSeq" id="WP_155600728.1">
    <property type="nucleotide sequence ID" value="NZ_RCNR01000040.1"/>
</dbReference>
<dbReference type="PANTHER" id="PTHR30273">
    <property type="entry name" value="PERIPLASMIC SIGNAL SENSOR AND SIGMA FACTOR ACTIVATOR FECR-RELATED"/>
    <property type="match status" value="1"/>
</dbReference>
<gene>
    <name evidence="4" type="ORF">D9O36_16440</name>
</gene>
<name>A0A7X2ZW09_9FLAO</name>
<dbReference type="InterPro" id="IPR032508">
    <property type="entry name" value="FecR_C"/>
</dbReference>
<dbReference type="InterPro" id="IPR012373">
    <property type="entry name" value="Ferrdict_sens_TM"/>
</dbReference>
<keyword evidence="1" id="KW-0812">Transmembrane</keyword>
<dbReference type="PIRSF" id="PIRSF018266">
    <property type="entry name" value="FecR"/>
    <property type="match status" value="1"/>
</dbReference>
<reference evidence="4 5" key="1">
    <citation type="journal article" date="2019" name="Mar. Drugs">
        <title>Comparative Genomics and CAZyme Genome Repertoires of Marine Zobellia amurskyensis KMM 3526(T) and Zobellia laminariae KMM 3676(T).</title>
        <authorList>
            <person name="Chernysheva N."/>
            <person name="Bystritskaya E."/>
            <person name="Stenkova A."/>
            <person name="Golovkin I."/>
            <person name="Nedashkovskaya O."/>
            <person name="Isaeva M."/>
        </authorList>
    </citation>
    <scope>NUCLEOTIDE SEQUENCE [LARGE SCALE GENOMIC DNA]</scope>
    <source>
        <strain evidence="4 5">KMM 3526</strain>
    </source>
</reference>
<evidence type="ECO:0000313" key="4">
    <source>
        <dbReference type="EMBL" id="MUH37442.1"/>
    </source>
</evidence>
<protein>
    <submittedName>
        <fullName evidence="4">FecR family protein</fullName>
    </submittedName>
</protein>
<comment type="caution">
    <text evidence="4">The sequence shown here is derived from an EMBL/GenBank/DDBJ whole genome shotgun (WGS) entry which is preliminary data.</text>
</comment>
<evidence type="ECO:0000259" key="2">
    <source>
        <dbReference type="Pfam" id="PF04773"/>
    </source>
</evidence>
<dbReference type="AlphaFoldDB" id="A0A7X2ZW09"/>
<feature type="domain" description="Protein FecR C-terminal" evidence="3">
    <location>
        <begin position="311"/>
        <end position="381"/>
    </location>
</feature>
<accession>A0A7X2ZW09</accession>
<evidence type="ECO:0000259" key="3">
    <source>
        <dbReference type="Pfam" id="PF16344"/>
    </source>
</evidence>
<feature type="transmembrane region" description="Helical" evidence="1">
    <location>
        <begin position="77"/>
        <end position="97"/>
    </location>
</feature>
<dbReference type="InterPro" id="IPR006860">
    <property type="entry name" value="FecR"/>
</dbReference>
<sequence>MKIEKIIVKYLNHEADIHELEVLDKWLKDDENERLFTSYVKTDFLSQVTMDQYDLNAAKKTIKGNIQRQKRSKRIAVCKNVLIAASITAVLLVGLYWKLDEKSTSSTTVVESEAVIQAGENKAVLTLGNGNEVILGKGKEYKDKQLSSNGEEIRYNKKTGQEQNQYNQLSVPKGGQFYIELADGTEVWLNSGSKLKYPTSFKKAKKREVELLFGEAFFKVSNSNLHNGAPFHVITQFQDVQVLGTEFNVKAYAEDEEIKTTLIEGKVEISKNKITKLLKPNQQSIISHESENIIVNEIDARHEIAWVDGLFSFNDEHLGDIMKTLSRWYDVQIIFKNAKKKEYTFTGILERSESIYDLLELIERTSDNQIKFDINEENIIIK</sequence>
<organism evidence="4 5">
    <name type="scientific">Zobellia amurskyensis</name>
    <dbReference type="NCBI Taxonomy" id="248905"/>
    <lineage>
        <taxon>Bacteria</taxon>
        <taxon>Pseudomonadati</taxon>
        <taxon>Bacteroidota</taxon>
        <taxon>Flavobacteriia</taxon>
        <taxon>Flavobacteriales</taxon>
        <taxon>Flavobacteriaceae</taxon>
        <taxon>Zobellia</taxon>
    </lineage>
</organism>
<proteinExistence type="predicted"/>
<dbReference type="GO" id="GO:0016989">
    <property type="term" value="F:sigma factor antagonist activity"/>
    <property type="evidence" value="ECO:0007669"/>
    <property type="project" value="TreeGrafter"/>
</dbReference>
<dbReference type="OrthoDB" id="704021at2"/>
<feature type="domain" description="FecR protein" evidence="2">
    <location>
        <begin position="169"/>
        <end position="268"/>
    </location>
</feature>
<dbReference type="EMBL" id="RCNR01000040">
    <property type="protein sequence ID" value="MUH37442.1"/>
    <property type="molecule type" value="Genomic_DNA"/>
</dbReference>
<keyword evidence="1" id="KW-1133">Transmembrane helix</keyword>
<dbReference type="Pfam" id="PF16344">
    <property type="entry name" value="FecR_C"/>
    <property type="match status" value="1"/>
</dbReference>
<keyword evidence="5" id="KW-1185">Reference proteome</keyword>
<dbReference type="PANTHER" id="PTHR30273:SF2">
    <property type="entry name" value="PROTEIN FECR"/>
    <property type="match status" value="1"/>
</dbReference>
<dbReference type="Gene3D" id="2.60.120.1440">
    <property type="match status" value="1"/>
</dbReference>
<dbReference type="Gene3D" id="3.55.50.30">
    <property type="match status" value="1"/>
</dbReference>
<evidence type="ECO:0000313" key="5">
    <source>
        <dbReference type="Proteomes" id="UP000540519"/>
    </source>
</evidence>
<dbReference type="Proteomes" id="UP000540519">
    <property type="component" value="Unassembled WGS sequence"/>
</dbReference>